<reference evidence="6" key="1">
    <citation type="submission" date="2013-08" db="EMBL/GenBank/DDBJ databases">
        <authorList>
            <person name="Mendez C."/>
            <person name="Richter M."/>
            <person name="Ferrer M."/>
            <person name="Sanchez J."/>
        </authorList>
    </citation>
    <scope>NUCLEOTIDE SEQUENCE</scope>
</reference>
<name>T0Y7U5_9ZZZZ</name>
<feature type="non-terminal residue" evidence="6">
    <location>
        <position position="1"/>
    </location>
</feature>
<evidence type="ECO:0000259" key="5">
    <source>
        <dbReference type="Pfam" id="PF01343"/>
    </source>
</evidence>
<protein>
    <submittedName>
        <fullName evidence="6">Protease IV</fullName>
    </submittedName>
</protein>
<comment type="similarity">
    <text evidence="1">Belongs to the peptidase S49 family.</text>
</comment>
<keyword evidence="4" id="KW-0720">Serine protease</keyword>
<keyword evidence="2 6" id="KW-0645">Protease</keyword>
<dbReference type="InterPro" id="IPR002142">
    <property type="entry name" value="Peptidase_S49"/>
</dbReference>
<feature type="domain" description="Peptidase S49" evidence="5">
    <location>
        <begin position="1"/>
        <end position="97"/>
    </location>
</feature>
<proteinExistence type="inferred from homology"/>
<evidence type="ECO:0000256" key="1">
    <source>
        <dbReference type="ARBA" id="ARBA00008683"/>
    </source>
</evidence>
<dbReference type="PANTHER" id="PTHR33209:SF1">
    <property type="entry name" value="PEPTIDASE S49 DOMAIN-CONTAINING PROTEIN"/>
    <property type="match status" value="1"/>
</dbReference>
<evidence type="ECO:0000256" key="2">
    <source>
        <dbReference type="ARBA" id="ARBA00022670"/>
    </source>
</evidence>
<dbReference type="EMBL" id="AUZX01015889">
    <property type="protein sequence ID" value="EQD27917.1"/>
    <property type="molecule type" value="Genomic_DNA"/>
</dbReference>
<dbReference type="GO" id="GO:0008236">
    <property type="term" value="F:serine-type peptidase activity"/>
    <property type="evidence" value="ECO:0007669"/>
    <property type="project" value="UniProtKB-KW"/>
</dbReference>
<dbReference type="SUPFAM" id="SSF52096">
    <property type="entry name" value="ClpP/crotonase"/>
    <property type="match status" value="1"/>
</dbReference>
<dbReference type="InterPro" id="IPR029045">
    <property type="entry name" value="ClpP/crotonase-like_dom_sf"/>
</dbReference>
<comment type="caution">
    <text evidence="6">The sequence shown here is derived from an EMBL/GenBank/DDBJ whole genome shotgun (WGS) entry which is preliminary data.</text>
</comment>
<organism evidence="6">
    <name type="scientific">mine drainage metagenome</name>
    <dbReference type="NCBI Taxonomy" id="410659"/>
    <lineage>
        <taxon>unclassified sequences</taxon>
        <taxon>metagenomes</taxon>
        <taxon>ecological metagenomes</taxon>
    </lineage>
</organism>
<evidence type="ECO:0000256" key="3">
    <source>
        <dbReference type="ARBA" id="ARBA00022801"/>
    </source>
</evidence>
<keyword evidence="3" id="KW-0378">Hydrolase</keyword>
<dbReference type="Gene3D" id="6.20.330.10">
    <property type="match status" value="1"/>
</dbReference>
<sequence>QYFVASHASQIYLDPSGYVLIRGFGQYQLYFAGLLKKLGVHVHVFRIGKYKSAVEIFTRDDMSKADHKQAVAYLDSMWSTYQHQVTAARGLPGDAIARYVASLSRTVPAAHGDAAAVALKDHLVTALADRVQFEHRVVALVGAGKDGSFNAISAQAYAQIVKARRR</sequence>
<evidence type="ECO:0000256" key="4">
    <source>
        <dbReference type="ARBA" id="ARBA00022825"/>
    </source>
</evidence>
<dbReference type="AlphaFoldDB" id="T0Y7U5"/>
<dbReference type="GO" id="GO:0006508">
    <property type="term" value="P:proteolysis"/>
    <property type="evidence" value="ECO:0007669"/>
    <property type="project" value="UniProtKB-KW"/>
</dbReference>
<dbReference type="Pfam" id="PF01343">
    <property type="entry name" value="Peptidase_S49"/>
    <property type="match status" value="1"/>
</dbReference>
<gene>
    <name evidence="6" type="ORF">B1A_21507</name>
</gene>
<feature type="non-terminal residue" evidence="6">
    <location>
        <position position="166"/>
    </location>
</feature>
<dbReference type="PANTHER" id="PTHR33209">
    <property type="entry name" value="PROTEASE 4"/>
    <property type="match status" value="1"/>
</dbReference>
<reference evidence="6" key="2">
    <citation type="journal article" date="2014" name="ISME J.">
        <title>Microbial stratification in low pH oxic and suboxic macroscopic growths along an acid mine drainage.</title>
        <authorList>
            <person name="Mendez-Garcia C."/>
            <person name="Mesa V."/>
            <person name="Sprenger R.R."/>
            <person name="Richter M."/>
            <person name="Diez M.S."/>
            <person name="Solano J."/>
            <person name="Bargiela R."/>
            <person name="Golyshina O.V."/>
            <person name="Manteca A."/>
            <person name="Ramos J.L."/>
            <person name="Gallego J.R."/>
            <person name="Llorente I."/>
            <person name="Martins Dos Santos V.A."/>
            <person name="Jensen O.N."/>
            <person name="Pelaez A.I."/>
            <person name="Sanchez J."/>
            <person name="Ferrer M."/>
        </authorList>
    </citation>
    <scope>NUCLEOTIDE SEQUENCE</scope>
</reference>
<evidence type="ECO:0000313" key="6">
    <source>
        <dbReference type="EMBL" id="EQD27917.1"/>
    </source>
</evidence>
<accession>T0Y7U5</accession>